<protein>
    <recommendedName>
        <fullName evidence="1">Tc1-like transposase DDE domain-containing protein</fullName>
    </recommendedName>
</protein>
<dbReference type="InterPro" id="IPR036397">
    <property type="entry name" value="RNaseH_sf"/>
</dbReference>
<gene>
    <name evidence="2" type="ORF">LNKW23_37160</name>
</gene>
<dbReference type="Proteomes" id="UP001239909">
    <property type="component" value="Unassembled WGS sequence"/>
</dbReference>
<name>A0ABQ6LPX8_9RHOB</name>
<comment type="caution">
    <text evidence="2">The sequence shown here is derived from an EMBL/GenBank/DDBJ whole genome shotgun (WGS) entry which is preliminary data.</text>
</comment>
<dbReference type="InterPro" id="IPR047655">
    <property type="entry name" value="Transpos_IS630-like"/>
</dbReference>
<dbReference type="EMBL" id="BSYI01000037">
    <property type="protein sequence ID" value="GMG84500.1"/>
    <property type="molecule type" value="Genomic_DNA"/>
</dbReference>
<dbReference type="InterPro" id="IPR038717">
    <property type="entry name" value="Tc1-like_DDE_dom"/>
</dbReference>
<keyword evidence="3" id="KW-1185">Reference proteome</keyword>
<dbReference type="PANTHER" id="PTHR46564">
    <property type="entry name" value="TRANSPOSASE"/>
    <property type="match status" value="1"/>
</dbReference>
<evidence type="ECO:0000259" key="1">
    <source>
        <dbReference type="Pfam" id="PF13358"/>
    </source>
</evidence>
<proteinExistence type="predicted"/>
<dbReference type="PANTHER" id="PTHR46564:SF1">
    <property type="entry name" value="TRANSPOSASE"/>
    <property type="match status" value="1"/>
</dbReference>
<dbReference type="Pfam" id="PF13358">
    <property type="entry name" value="DDE_3"/>
    <property type="match status" value="1"/>
</dbReference>
<dbReference type="NCBIfam" id="NF033545">
    <property type="entry name" value="transpos_IS630"/>
    <property type="match status" value="1"/>
</dbReference>
<organism evidence="2 3">
    <name type="scientific">Paralimibaculum aggregatum</name>
    <dbReference type="NCBI Taxonomy" id="3036245"/>
    <lineage>
        <taxon>Bacteria</taxon>
        <taxon>Pseudomonadati</taxon>
        <taxon>Pseudomonadota</taxon>
        <taxon>Alphaproteobacteria</taxon>
        <taxon>Rhodobacterales</taxon>
        <taxon>Paracoccaceae</taxon>
        <taxon>Paralimibaculum</taxon>
    </lineage>
</organism>
<sequence>MNTKTGRLRGRCPRRERLRMGLPHGHWRTTTFVAGLRLDGLDAPMPIDGPMNGEAFLAHVRQVLAPTLRPGDIVIMDNLGCHKSPKVRAAIEEAGARLICLPPYSPDVNPIEFAVSKLESLRRTAAARTRDALWTTVGMILDPVTPSECRNPFAAAGHEPDRAESALGMRERQVSRGFSISMSGTGRCRRAAIRSSVWPRWWISRCSGPSLTRRWRGRTAPGAVGRRWTR</sequence>
<feature type="domain" description="Tc1-like transposase DDE" evidence="1">
    <location>
        <begin position="5"/>
        <end position="132"/>
    </location>
</feature>
<evidence type="ECO:0000313" key="3">
    <source>
        <dbReference type="Proteomes" id="UP001239909"/>
    </source>
</evidence>
<reference evidence="2 3" key="1">
    <citation type="submission" date="2023-04" db="EMBL/GenBank/DDBJ databases">
        <title>Marinoamorphus aggregata gen. nov., sp. Nov., isolate from tissue of brittle star Ophioplocus japonicus.</title>
        <authorList>
            <person name="Kawano K."/>
            <person name="Sawayama S."/>
            <person name="Nakagawa S."/>
        </authorList>
    </citation>
    <scope>NUCLEOTIDE SEQUENCE [LARGE SCALE GENOMIC DNA]</scope>
    <source>
        <strain evidence="2 3">NKW23</strain>
    </source>
</reference>
<dbReference type="Gene3D" id="3.30.420.10">
    <property type="entry name" value="Ribonuclease H-like superfamily/Ribonuclease H"/>
    <property type="match status" value="1"/>
</dbReference>
<accession>A0ABQ6LPX8</accession>
<evidence type="ECO:0000313" key="2">
    <source>
        <dbReference type="EMBL" id="GMG84500.1"/>
    </source>
</evidence>